<gene>
    <name evidence="6" type="primary">srk1</name>
    <name evidence="6" type="ORF">CFIMG_004013RA</name>
</gene>
<evidence type="ECO:0000256" key="2">
    <source>
        <dbReference type="ARBA" id="ARBA00022840"/>
    </source>
</evidence>
<name>A0A2C5WXH5_9PEZI</name>
<proteinExistence type="predicted"/>
<comment type="caution">
    <text evidence="6">The sequence shown here is derived from an EMBL/GenBank/DDBJ whole genome shotgun (WGS) entry which is preliminary data.</text>
</comment>
<evidence type="ECO:0000313" key="7">
    <source>
        <dbReference type="Proteomes" id="UP000222788"/>
    </source>
</evidence>
<dbReference type="SUPFAM" id="SSF56112">
    <property type="entry name" value="Protein kinase-like (PK-like)"/>
    <property type="match status" value="1"/>
</dbReference>
<dbReference type="InterPro" id="IPR008271">
    <property type="entry name" value="Ser/Thr_kinase_AS"/>
</dbReference>
<feature type="compositionally biased region" description="Polar residues" evidence="4">
    <location>
        <begin position="69"/>
        <end position="81"/>
    </location>
</feature>
<evidence type="ECO:0000313" key="6">
    <source>
        <dbReference type="EMBL" id="PHH50351.1"/>
    </source>
</evidence>
<keyword evidence="1 3" id="KW-0547">Nucleotide-binding</keyword>
<dbReference type="InterPro" id="IPR011009">
    <property type="entry name" value="Kinase-like_dom_sf"/>
</dbReference>
<evidence type="ECO:0000256" key="4">
    <source>
        <dbReference type="SAM" id="MobiDB-lite"/>
    </source>
</evidence>
<dbReference type="STRING" id="1035309.A0A2C5WXH5"/>
<feature type="compositionally biased region" description="Acidic residues" evidence="4">
    <location>
        <begin position="478"/>
        <end position="494"/>
    </location>
</feature>
<feature type="domain" description="Protein kinase" evidence="5">
    <location>
        <begin position="95"/>
        <end position="401"/>
    </location>
</feature>
<organism evidence="6 7">
    <name type="scientific">Ceratocystis fimbriata CBS 114723</name>
    <dbReference type="NCBI Taxonomy" id="1035309"/>
    <lineage>
        <taxon>Eukaryota</taxon>
        <taxon>Fungi</taxon>
        <taxon>Dikarya</taxon>
        <taxon>Ascomycota</taxon>
        <taxon>Pezizomycotina</taxon>
        <taxon>Sordariomycetes</taxon>
        <taxon>Hypocreomycetidae</taxon>
        <taxon>Microascales</taxon>
        <taxon>Ceratocystidaceae</taxon>
        <taxon>Ceratocystis</taxon>
    </lineage>
</organism>
<feature type="compositionally biased region" description="Polar residues" evidence="4">
    <location>
        <begin position="40"/>
        <end position="51"/>
    </location>
</feature>
<dbReference type="PROSITE" id="PS00107">
    <property type="entry name" value="PROTEIN_KINASE_ATP"/>
    <property type="match status" value="1"/>
</dbReference>
<evidence type="ECO:0000256" key="3">
    <source>
        <dbReference type="PROSITE-ProRule" id="PRU10141"/>
    </source>
</evidence>
<dbReference type="EMBL" id="APWK03000134">
    <property type="protein sequence ID" value="PHH50351.1"/>
    <property type="molecule type" value="Genomic_DNA"/>
</dbReference>
<dbReference type="OrthoDB" id="1738954at2759"/>
<dbReference type="GO" id="GO:0004672">
    <property type="term" value="F:protein kinase activity"/>
    <property type="evidence" value="ECO:0007669"/>
    <property type="project" value="InterPro"/>
</dbReference>
<feature type="region of interest" description="Disordered" evidence="4">
    <location>
        <begin position="1"/>
        <end position="91"/>
    </location>
</feature>
<reference evidence="6 7" key="2">
    <citation type="journal article" date="2013" name="IMA Fungus">
        <title>IMA Genome-F 1: Ceratocystis fimbriata: Draft nuclear genome sequence for the plant pathogen, Ceratocystis fimbriata.</title>
        <authorList>
            <person name="Wilken P.M."/>
            <person name="Steenkamp E.T."/>
            <person name="Wingfield M.J."/>
            <person name="de Beer Z.W."/>
            <person name="Wingfield B.D."/>
        </authorList>
    </citation>
    <scope>NUCLEOTIDE SEQUENCE [LARGE SCALE GENOMIC DNA]</scope>
    <source>
        <strain evidence="6 7">CBS 114723</strain>
    </source>
</reference>
<dbReference type="InterPro" id="IPR017441">
    <property type="entry name" value="Protein_kinase_ATP_BS"/>
</dbReference>
<evidence type="ECO:0000259" key="5">
    <source>
        <dbReference type="PROSITE" id="PS50011"/>
    </source>
</evidence>
<dbReference type="PANTHER" id="PTHR24347">
    <property type="entry name" value="SERINE/THREONINE-PROTEIN KINASE"/>
    <property type="match status" value="1"/>
</dbReference>
<evidence type="ECO:0000256" key="1">
    <source>
        <dbReference type="ARBA" id="ARBA00022741"/>
    </source>
</evidence>
<dbReference type="Proteomes" id="UP000222788">
    <property type="component" value="Unassembled WGS sequence"/>
</dbReference>
<dbReference type="GO" id="GO:0005524">
    <property type="term" value="F:ATP binding"/>
    <property type="evidence" value="ECO:0007669"/>
    <property type="project" value="UniProtKB-UniRule"/>
</dbReference>
<dbReference type="InterPro" id="IPR000719">
    <property type="entry name" value="Prot_kinase_dom"/>
</dbReference>
<keyword evidence="2 3" id="KW-0067">ATP-binding</keyword>
<feature type="compositionally biased region" description="Low complexity" evidence="4">
    <location>
        <begin position="20"/>
        <end position="36"/>
    </location>
</feature>
<dbReference type="PROSITE" id="PS50011">
    <property type="entry name" value="PROTEIN_KINASE_DOM"/>
    <property type="match status" value="1"/>
</dbReference>
<feature type="binding site" evidence="3">
    <location>
        <position position="126"/>
    </location>
    <ligand>
        <name>ATP</name>
        <dbReference type="ChEBI" id="CHEBI:30616"/>
    </ligand>
</feature>
<dbReference type="Pfam" id="PF00069">
    <property type="entry name" value="Pkinase"/>
    <property type="match status" value="1"/>
</dbReference>
<keyword evidence="6" id="KW-0418">Kinase</keyword>
<dbReference type="SMART" id="SM00220">
    <property type="entry name" value="S_TKc"/>
    <property type="match status" value="1"/>
</dbReference>
<protein>
    <submittedName>
        <fullName evidence="6">Serine/threonine-protein kinase srk1</fullName>
    </submittedName>
</protein>
<sequence length="579" mass="64339">MQHIKQFIRGAKAGRDEPKSAPTHTHTHAATKVTKPNTDPDATQIQDQSSAAPIPKEVVIVQRNEKNPQPDSTEDSNNATRSKPAAKYPGLNPRYKIEKRIGDGAFSVVYKAQDLNGEFPDGVAIKIIHKADLGNTQGEERLHPDFKQGRKAIERSNILKETAIQKRMDHENIVKLIEFHEDPDYIYMVLEYVPGGELFHRIVHLTYFSEELSRHVILQVAEAIRYMHTVQGVVHRDIKPENILFTPLPMKPSAVPRPKQPGDEGKVDEGDFIPGVGAGGIGKIKIADFGLSKVIWSNDTKTPCGTAGYTAPEIVREDRYSRGVDMWALGCVLYTVLCGFPPFYDENLRTLSEKVQRGEYTFLSPWWDNISASAKDLITHLLVVDPEKRYTIEQFLAHPWMSQDQTPNASEHTPQSITRAKAGSVAFNPSNIIEDGRHFDPRSPDAINLREMFDISYDIARRVQTPFTGKNMTLGQVMEEDEELESEGSSDDQYDTTNGANAKVLEQGLRDTHIGDSQPRTNAQKANGYGQHSAEVAAAARRKAREQAQAGFELNFAGATLLNRRGHTPASAMGGVGNS</sequence>
<dbReference type="Gene3D" id="1.10.510.10">
    <property type="entry name" value="Transferase(Phosphotransferase) domain 1"/>
    <property type="match status" value="1"/>
</dbReference>
<keyword evidence="7" id="KW-1185">Reference proteome</keyword>
<feature type="region of interest" description="Disordered" evidence="4">
    <location>
        <begin position="478"/>
        <end position="497"/>
    </location>
</feature>
<keyword evidence="6" id="KW-0808">Transferase</keyword>
<dbReference type="PROSITE" id="PS00108">
    <property type="entry name" value="PROTEIN_KINASE_ST"/>
    <property type="match status" value="1"/>
</dbReference>
<dbReference type="CDD" id="cd14096">
    <property type="entry name" value="STKc_RCK1-like"/>
    <property type="match status" value="1"/>
</dbReference>
<reference evidence="6 7" key="1">
    <citation type="journal article" date="2013" name="Fungal Biol.">
        <title>Analysis of microsatellite markers in the genome of the plant pathogen Ceratocystis fimbriata.</title>
        <authorList>
            <person name="Simpson M.C."/>
            <person name="Wilken P.M."/>
            <person name="Coetzee M.P."/>
            <person name="Wingfield M.J."/>
            <person name="Wingfield B.D."/>
        </authorList>
    </citation>
    <scope>NUCLEOTIDE SEQUENCE [LARGE SCALE GENOMIC DNA]</scope>
    <source>
        <strain evidence="6 7">CBS 114723</strain>
    </source>
</reference>
<dbReference type="AlphaFoldDB" id="A0A2C5WXH5"/>
<accession>A0A2C5WXH5</accession>